<dbReference type="Proteomes" id="UP000003676">
    <property type="component" value="Unassembled WGS sequence"/>
</dbReference>
<evidence type="ECO:0000313" key="1">
    <source>
        <dbReference type="EMBL" id="EEB32295.1"/>
    </source>
</evidence>
<name>B6WXI5_9BACT</name>
<proteinExistence type="predicted"/>
<gene>
    <name evidence="1" type="ORF">DESPIG_02813</name>
</gene>
<comment type="caution">
    <text evidence="1">The sequence shown here is derived from an EMBL/GenBank/DDBJ whole genome shotgun (WGS) entry which is preliminary data.</text>
</comment>
<reference evidence="1 2" key="1">
    <citation type="submission" date="2008-10" db="EMBL/GenBank/DDBJ databases">
        <title>Draft genome sequence of Desulvovibrio piger (ATCC 29098).</title>
        <authorList>
            <person name="Sudarsanam P."/>
            <person name="Ley R."/>
            <person name="Guruge J."/>
            <person name="Turnbaugh P.J."/>
            <person name="Mahowald M."/>
            <person name="Liep D."/>
            <person name="Gordon J."/>
        </authorList>
    </citation>
    <scope>NUCLEOTIDE SEQUENCE [LARGE SCALE GENOMIC DNA]</scope>
    <source>
        <strain evidence="1 2">ATCC 29098</strain>
    </source>
</reference>
<dbReference type="AlphaFoldDB" id="B6WXI5"/>
<accession>B6WXI5</accession>
<dbReference type="EMBL" id="ABXU01000082">
    <property type="protein sequence ID" value="EEB32295.1"/>
    <property type="molecule type" value="Genomic_DNA"/>
</dbReference>
<organism evidence="1 2">
    <name type="scientific">Desulfovibrio piger ATCC 29098</name>
    <dbReference type="NCBI Taxonomy" id="411464"/>
    <lineage>
        <taxon>Bacteria</taxon>
        <taxon>Pseudomonadati</taxon>
        <taxon>Thermodesulfobacteriota</taxon>
        <taxon>Desulfovibrionia</taxon>
        <taxon>Desulfovibrionales</taxon>
        <taxon>Desulfovibrionaceae</taxon>
        <taxon>Desulfovibrio</taxon>
    </lineage>
</organism>
<protein>
    <submittedName>
        <fullName evidence="1">Uncharacterized protein</fullName>
    </submittedName>
</protein>
<dbReference type="HOGENOM" id="CLU_2952930_0_0_7"/>
<evidence type="ECO:0000313" key="2">
    <source>
        <dbReference type="Proteomes" id="UP000003676"/>
    </source>
</evidence>
<reference evidence="1 2" key="2">
    <citation type="submission" date="2008-10" db="EMBL/GenBank/DDBJ databases">
        <authorList>
            <person name="Fulton L."/>
            <person name="Clifton S."/>
            <person name="Fulton B."/>
            <person name="Xu J."/>
            <person name="Minx P."/>
            <person name="Pepin K.H."/>
            <person name="Johnson M."/>
            <person name="Bhonagiri V."/>
            <person name="Nash W.E."/>
            <person name="Mardis E.R."/>
            <person name="Wilson R.K."/>
        </authorList>
    </citation>
    <scope>NUCLEOTIDE SEQUENCE [LARGE SCALE GENOMIC DNA]</scope>
    <source>
        <strain evidence="1 2">ATCC 29098</strain>
    </source>
</reference>
<sequence length="59" mass="6390">MPDGTASRPPTAGFCACRTCHGTPILLNSTVYFLRLRQCPSPAFARGLLAVRKILKNIS</sequence>